<dbReference type="HAMAP" id="MF_00123">
    <property type="entry name" value="Arg_tRNA_synth"/>
    <property type="match status" value="1"/>
</dbReference>
<dbReference type="InterPro" id="IPR036695">
    <property type="entry name" value="Arg-tRNA-synth_N_sf"/>
</dbReference>
<evidence type="ECO:0000313" key="13">
    <source>
        <dbReference type="Proteomes" id="UP001220962"/>
    </source>
</evidence>
<evidence type="ECO:0000256" key="9">
    <source>
        <dbReference type="RuleBase" id="RU363038"/>
    </source>
</evidence>
<protein>
    <recommendedName>
        <fullName evidence="8">Arginine--tRNA ligase</fullName>
        <ecNumber evidence="8">6.1.1.19</ecNumber>
    </recommendedName>
    <alternativeName>
        <fullName evidence="8">Arginyl-tRNA synthetase</fullName>
        <shortName evidence="8">ArgRS</shortName>
    </alternativeName>
</protein>
<feature type="short sequence motif" description="'HIGH' region" evidence="8">
    <location>
        <begin position="116"/>
        <end position="126"/>
    </location>
</feature>
<dbReference type="SUPFAM" id="SSF52374">
    <property type="entry name" value="Nucleotidylyl transferase"/>
    <property type="match status" value="1"/>
</dbReference>
<dbReference type="GO" id="GO:0006420">
    <property type="term" value="P:arginyl-tRNA aminoacylation"/>
    <property type="evidence" value="ECO:0007669"/>
    <property type="project" value="UniProtKB-UniRule"/>
</dbReference>
<evidence type="ECO:0000259" key="10">
    <source>
        <dbReference type="SMART" id="SM00836"/>
    </source>
</evidence>
<dbReference type="CDD" id="cd00671">
    <property type="entry name" value="ArgRS_core"/>
    <property type="match status" value="1"/>
</dbReference>
<feature type="domain" description="DALR anticodon binding" evidence="10">
    <location>
        <begin position="444"/>
        <end position="570"/>
    </location>
</feature>
<dbReference type="PANTHER" id="PTHR11956:SF5">
    <property type="entry name" value="ARGININE--TRNA LIGASE, CYTOPLASMIC"/>
    <property type="match status" value="1"/>
</dbReference>
<evidence type="ECO:0000256" key="5">
    <source>
        <dbReference type="ARBA" id="ARBA00022917"/>
    </source>
</evidence>
<dbReference type="GO" id="GO:0005524">
    <property type="term" value="F:ATP binding"/>
    <property type="evidence" value="ECO:0007669"/>
    <property type="project" value="UniProtKB-UniRule"/>
</dbReference>
<sequence>MLMDKVVSLLEPLLELSRVEIEAMVEVPPRPEMGDLAFPCFTLAKTMRRAPAVISAELAASLISPELRAEAAGPYINFYFKRTNMASAMLTGLADPQFGKLQIGAGKKMVIDMSSPNIAKPFGIGHLRSTVIGAALYRMYEEAGYTAESVNHLGDWGTQFGKQIAAYKRWGEDERLAKEPIKESLRLYVKFHDEEENDPSLGPEAREWFKKLEQGDEEAVSLWKYFVDISMQEFNRMYDRLGVKFDHVLGESYYIDQTDNTVTKLKQSGLLTESDEAMVVRLDEEGMPPCLIIKKDGTTIYPTRDLTTAYYRHEVMKADEVLYVVGAEQRLHFQQVFAVLAKMGEKWSEHFIHVPFGLMKFEGRKMSTRRGKVVFLEDVLDEAVERAAQIINEKNSNLQNAAEVAEQVGLGAIVFGDLKNHRLNEVDFSLEEALSFEGETGPYVQYTHARIQSLLSKANTNTDEEIQEASKSAADEHSEALQISDSAWAVMKHLSRYPEQLERGVRLKEPSVLARYVIDLAQLYNRFYHQEKILGSSKCERAYKLKLSEITSDRIKGILGLLGVQTPERM</sequence>
<dbReference type="EMBL" id="CP118101">
    <property type="protein sequence ID" value="WDH84571.1"/>
    <property type="molecule type" value="Genomic_DNA"/>
</dbReference>
<dbReference type="Gene3D" id="3.30.1360.70">
    <property type="entry name" value="Arginyl tRNA synthetase N-terminal domain"/>
    <property type="match status" value="1"/>
</dbReference>
<evidence type="ECO:0000256" key="3">
    <source>
        <dbReference type="ARBA" id="ARBA00022741"/>
    </source>
</evidence>
<dbReference type="RefSeq" id="WP_274359784.1">
    <property type="nucleotide sequence ID" value="NZ_CP118101.1"/>
</dbReference>
<comment type="subunit">
    <text evidence="8">Monomer.</text>
</comment>
<dbReference type="Pfam" id="PF05746">
    <property type="entry name" value="DALR_1"/>
    <property type="match status" value="1"/>
</dbReference>
<keyword evidence="6 8" id="KW-0030">Aminoacyl-tRNA synthetase</keyword>
<dbReference type="AlphaFoldDB" id="A0AAX3N5A7"/>
<organism evidence="12 13">
    <name type="scientific">Paenibacillus urinalis</name>
    <dbReference type="NCBI Taxonomy" id="521520"/>
    <lineage>
        <taxon>Bacteria</taxon>
        <taxon>Bacillati</taxon>
        <taxon>Bacillota</taxon>
        <taxon>Bacilli</taxon>
        <taxon>Bacillales</taxon>
        <taxon>Paenibacillaceae</taxon>
        <taxon>Paenibacillus</taxon>
    </lineage>
</organism>
<dbReference type="FunFam" id="3.40.50.620:FF:000116">
    <property type="entry name" value="Arginine--tRNA ligase"/>
    <property type="match status" value="1"/>
</dbReference>
<comment type="subcellular location">
    <subcellularLocation>
        <location evidence="8">Cytoplasm</location>
    </subcellularLocation>
</comment>
<keyword evidence="5 8" id="KW-0648">Protein biosynthesis</keyword>
<dbReference type="Proteomes" id="UP001220962">
    <property type="component" value="Chromosome"/>
</dbReference>
<reference evidence="12" key="1">
    <citation type="submission" date="2023-02" db="EMBL/GenBank/DDBJ databases">
        <title>Pathogen: clinical or host-associated sample.</title>
        <authorList>
            <person name="Hergert J."/>
            <person name="Casey R."/>
            <person name="Wagner J."/>
            <person name="Young E.L."/>
            <person name="Oakeson K.F."/>
        </authorList>
    </citation>
    <scope>NUCLEOTIDE SEQUENCE</scope>
    <source>
        <strain evidence="12">2022CK-00830</strain>
    </source>
</reference>
<dbReference type="SMART" id="SM01016">
    <property type="entry name" value="Arg_tRNA_synt_N"/>
    <property type="match status" value="1"/>
</dbReference>
<dbReference type="Pfam" id="PF03485">
    <property type="entry name" value="Arg_tRNA_synt_N"/>
    <property type="match status" value="1"/>
</dbReference>
<comment type="similarity">
    <text evidence="1 8 9">Belongs to the class-I aminoacyl-tRNA synthetase family.</text>
</comment>
<dbReference type="InterPro" id="IPR001278">
    <property type="entry name" value="Arg-tRNA-ligase"/>
</dbReference>
<keyword evidence="8" id="KW-0963">Cytoplasm</keyword>
<dbReference type="Pfam" id="PF00750">
    <property type="entry name" value="tRNA-synt_1d"/>
    <property type="match status" value="1"/>
</dbReference>
<evidence type="ECO:0000256" key="2">
    <source>
        <dbReference type="ARBA" id="ARBA00022598"/>
    </source>
</evidence>
<evidence type="ECO:0000259" key="11">
    <source>
        <dbReference type="SMART" id="SM01016"/>
    </source>
</evidence>
<dbReference type="InterPro" id="IPR035684">
    <property type="entry name" value="ArgRS_core"/>
</dbReference>
<dbReference type="Gene3D" id="1.10.730.10">
    <property type="entry name" value="Isoleucyl-tRNA Synthetase, Domain 1"/>
    <property type="match status" value="1"/>
</dbReference>
<dbReference type="InterPro" id="IPR009080">
    <property type="entry name" value="tRNAsynth_Ia_anticodon-bd"/>
</dbReference>
<feature type="domain" description="Arginyl tRNA synthetase N-terminal" evidence="11">
    <location>
        <begin position="4"/>
        <end position="80"/>
    </location>
</feature>
<accession>A0AAX3N5A7</accession>
<dbReference type="PRINTS" id="PR01038">
    <property type="entry name" value="TRNASYNTHARG"/>
</dbReference>
<dbReference type="GO" id="GO:0004814">
    <property type="term" value="F:arginine-tRNA ligase activity"/>
    <property type="evidence" value="ECO:0007669"/>
    <property type="project" value="UniProtKB-UniRule"/>
</dbReference>
<dbReference type="Gene3D" id="3.40.50.620">
    <property type="entry name" value="HUPs"/>
    <property type="match status" value="1"/>
</dbReference>
<comment type="catalytic activity">
    <reaction evidence="7 8">
        <text>tRNA(Arg) + L-arginine + ATP = L-arginyl-tRNA(Arg) + AMP + diphosphate</text>
        <dbReference type="Rhea" id="RHEA:20301"/>
        <dbReference type="Rhea" id="RHEA-COMP:9658"/>
        <dbReference type="Rhea" id="RHEA-COMP:9673"/>
        <dbReference type="ChEBI" id="CHEBI:30616"/>
        <dbReference type="ChEBI" id="CHEBI:32682"/>
        <dbReference type="ChEBI" id="CHEBI:33019"/>
        <dbReference type="ChEBI" id="CHEBI:78442"/>
        <dbReference type="ChEBI" id="CHEBI:78513"/>
        <dbReference type="ChEBI" id="CHEBI:456215"/>
        <dbReference type="EC" id="6.1.1.19"/>
    </reaction>
</comment>
<dbReference type="SUPFAM" id="SSF55190">
    <property type="entry name" value="Arginyl-tRNA synthetase (ArgRS), N-terminal 'additional' domain"/>
    <property type="match status" value="1"/>
</dbReference>
<dbReference type="SMART" id="SM00836">
    <property type="entry name" value="DALR_1"/>
    <property type="match status" value="1"/>
</dbReference>
<keyword evidence="2 8" id="KW-0436">Ligase</keyword>
<keyword evidence="3 8" id="KW-0547">Nucleotide-binding</keyword>
<evidence type="ECO:0000256" key="7">
    <source>
        <dbReference type="ARBA" id="ARBA00049339"/>
    </source>
</evidence>
<name>A0AAX3N5A7_9BACL</name>
<dbReference type="PANTHER" id="PTHR11956">
    <property type="entry name" value="ARGINYL-TRNA SYNTHETASE"/>
    <property type="match status" value="1"/>
</dbReference>
<proteinExistence type="inferred from homology"/>
<dbReference type="NCBIfam" id="TIGR00456">
    <property type="entry name" value="argS"/>
    <property type="match status" value="1"/>
</dbReference>
<evidence type="ECO:0000256" key="8">
    <source>
        <dbReference type="HAMAP-Rule" id="MF_00123"/>
    </source>
</evidence>
<evidence type="ECO:0000256" key="4">
    <source>
        <dbReference type="ARBA" id="ARBA00022840"/>
    </source>
</evidence>
<keyword evidence="4 8" id="KW-0067">ATP-binding</keyword>
<dbReference type="InterPro" id="IPR008909">
    <property type="entry name" value="DALR_anticod-bd"/>
</dbReference>
<dbReference type="EC" id="6.1.1.19" evidence="8"/>
<evidence type="ECO:0000256" key="6">
    <source>
        <dbReference type="ARBA" id="ARBA00023146"/>
    </source>
</evidence>
<dbReference type="GO" id="GO:0005737">
    <property type="term" value="C:cytoplasm"/>
    <property type="evidence" value="ECO:0007669"/>
    <property type="project" value="UniProtKB-SubCell"/>
</dbReference>
<dbReference type="InterPro" id="IPR005148">
    <property type="entry name" value="Arg-tRNA-synth_N"/>
</dbReference>
<gene>
    <name evidence="8 12" type="primary">argS</name>
    <name evidence="12" type="ORF">PUW23_10320</name>
</gene>
<dbReference type="SUPFAM" id="SSF47323">
    <property type="entry name" value="Anticodon-binding domain of a subclass of class I aminoacyl-tRNA synthetases"/>
    <property type="match status" value="1"/>
</dbReference>
<dbReference type="InterPro" id="IPR014729">
    <property type="entry name" value="Rossmann-like_a/b/a_fold"/>
</dbReference>
<evidence type="ECO:0000313" key="12">
    <source>
        <dbReference type="EMBL" id="WDH84571.1"/>
    </source>
</evidence>
<evidence type="ECO:0000256" key="1">
    <source>
        <dbReference type="ARBA" id="ARBA00005594"/>
    </source>
</evidence>